<evidence type="ECO:0000313" key="2">
    <source>
        <dbReference type="EMBL" id="GFZ21062.1"/>
    </source>
</evidence>
<name>A0A7J0HDI4_9ERIC</name>
<dbReference type="OrthoDB" id="46529at2759"/>
<reference evidence="2 3" key="1">
    <citation type="submission" date="2019-07" db="EMBL/GenBank/DDBJ databases">
        <title>De Novo Assembly of kiwifruit Actinidia rufa.</title>
        <authorList>
            <person name="Sugita-Konishi S."/>
            <person name="Sato K."/>
            <person name="Mori E."/>
            <person name="Abe Y."/>
            <person name="Kisaki G."/>
            <person name="Hamano K."/>
            <person name="Suezawa K."/>
            <person name="Otani M."/>
            <person name="Fukuda T."/>
            <person name="Manabe T."/>
            <person name="Gomi K."/>
            <person name="Tabuchi M."/>
            <person name="Akimitsu K."/>
            <person name="Kataoka I."/>
        </authorList>
    </citation>
    <scope>NUCLEOTIDE SEQUENCE [LARGE SCALE GENOMIC DNA]</scope>
    <source>
        <strain evidence="3">cv. Fuchu</strain>
    </source>
</reference>
<dbReference type="EMBL" id="BJWL01000029">
    <property type="protein sequence ID" value="GFZ21062.1"/>
    <property type="molecule type" value="Genomic_DNA"/>
</dbReference>
<keyword evidence="3" id="KW-1185">Reference proteome</keyword>
<organism evidence="2 3">
    <name type="scientific">Actinidia rufa</name>
    <dbReference type="NCBI Taxonomy" id="165716"/>
    <lineage>
        <taxon>Eukaryota</taxon>
        <taxon>Viridiplantae</taxon>
        <taxon>Streptophyta</taxon>
        <taxon>Embryophyta</taxon>
        <taxon>Tracheophyta</taxon>
        <taxon>Spermatophyta</taxon>
        <taxon>Magnoliopsida</taxon>
        <taxon>eudicotyledons</taxon>
        <taxon>Gunneridae</taxon>
        <taxon>Pentapetalae</taxon>
        <taxon>asterids</taxon>
        <taxon>Ericales</taxon>
        <taxon>Actinidiaceae</taxon>
        <taxon>Actinidia</taxon>
    </lineage>
</organism>
<dbReference type="AlphaFoldDB" id="A0A7J0HDI4"/>
<sequence length="116" mass="12978">MERDKRPLIHRNDTQILSPPPPAVSKDRSSQILSIIDRFFSGVGVSGDVQETFNAEDFHSDLISGLLVKVDLNPRGRISCLLSVKPAVTVTYSFPFFRLRVLLLNGNFSVFLLGFE</sequence>
<protein>
    <submittedName>
        <fullName evidence="2">Uncharacterized protein</fullName>
    </submittedName>
</protein>
<gene>
    <name evidence="2" type="ORF">Acr_29g0002240</name>
</gene>
<evidence type="ECO:0000256" key="1">
    <source>
        <dbReference type="SAM" id="MobiDB-lite"/>
    </source>
</evidence>
<comment type="caution">
    <text evidence="2">The sequence shown here is derived from an EMBL/GenBank/DDBJ whole genome shotgun (WGS) entry which is preliminary data.</text>
</comment>
<accession>A0A7J0HDI4</accession>
<evidence type="ECO:0000313" key="3">
    <source>
        <dbReference type="Proteomes" id="UP000585474"/>
    </source>
</evidence>
<feature type="region of interest" description="Disordered" evidence="1">
    <location>
        <begin position="1"/>
        <end position="25"/>
    </location>
</feature>
<proteinExistence type="predicted"/>
<dbReference type="Proteomes" id="UP000585474">
    <property type="component" value="Unassembled WGS sequence"/>
</dbReference>
<feature type="compositionally biased region" description="Basic and acidic residues" evidence="1">
    <location>
        <begin position="1"/>
        <end position="13"/>
    </location>
</feature>